<feature type="disulfide bond" description="Redox-active" evidence="9">
    <location>
        <begin position="60"/>
        <end position="65"/>
    </location>
</feature>
<keyword evidence="11" id="KW-1133">Transmembrane helix</keyword>
<comment type="similarity">
    <text evidence="1 10">Belongs to the class-I pyridine nucleotide-disulfide oxidoreductase family.</text>
</comment>
<feature type="domain" description="FAD/NAD(P)-binding" evidence="13">
    <location>
        <begin position="22"/>
        <end position="332"/>
    </location>
</feature>
<evidence type="ECO:0000256" key="5">
    <source>
        <dbReference type="ARBA" id="ARBA00023002"/>
    </source>
</evidence>
<keyword evidence="5 10" id="KW-0560">Oxidoreductase</keyword>
<keyword evidence="8" id="KW-0547">Nucleotide-binding</keyword>
<dbReference type="InterPro" id="IPR023753">
    <property type="entry name" value="FAD/NAD-binding_dom"/>
</dbReference>
<evidence type="ECO:0000256" key="4">
    <source>
        <dbReference type="ARBA" id="ARBA00022857"/>
    </source>
</evidence>
<dbReference type="SUPFAM" id="SSF51905">
    <property type="entry name" value="FAD/NAD(P)-binding domain"/>
    <property type="match status" value="1"/>
</dbReference>
<dbReference type="Pfam" id="PF07992">
    <property type="entry name" value="Pyr_redox_2"/>
    <property type="match status" value="1"/>
</dbReference>
<dbReference type="GO" id="GO:0050660">
    <property type="term" value="F:flavin adenine dinucleotide binding"/>
    <property type="evidence" value="ECO:0007669"/>
    <property type="project" value="TreeGrafter"/>
</dbReference>
<dbReference type="OrthoDB" id="9800167at2"/>
<keyword evidence="15" id="KW-1185">Reference proteome</keyword>
<dbReference type="AlphaFoldDB" id="A0A1H9JPS0"/>
<reference evidence="15" key="1">
    <citation type="submission" date="2016-10" db="EMBL/GenBank/DDBJ databases">
        <authorList>
            <person name="Varghese N."/>
            <person name="Submissions S."/>
        </authorList>
    </citation>
    <scope>NUCLEOTIDE SEQUENCE [LARGE SCALE GENOMIC DNA]</scope>
    <source>
        <strain evidence="15">DSM 24740</strain>
    </source>
</reference>
<accession>A0A1H9JPS0</accession>
<evidence type="ECO:0000313" key="15">
    <source>
        <dbReference type="Proteomes" id="UP000199021"/>
    </source>
</evidence>
<dbReference type="PANTHER" id="PTHR43014">
    <property type="entry name" value="MERCURIC REDUCTASE"/>
    <property type="match status" value="1"/>
</dbReference>
<proteinExistence type="inferred from homology"/>
<dbReference type="InParanoid" id="A0A1H9JPS0"/>
<dbReference type="Gene3D" id="3.50.50.60">
    <property type="entry name" value="FAD/NAD(P)-binding domain"/>
    <property type="match status" value="2"/>
</dbReference>
<dbReference type="InterPro" id="IPR036188">
    <property type="entry name" value="FAD/NAD-bd_sf"/>
</dbReference>
<evidence type="ECO:0000256" key="10">
    <source>
        <dbReference type="RuleBase" id="RU003691"/>
    </source>
</evidence>
<sequence length="501" mass="54363">MSRAGRTSRRGIHFISMKYTHDLIVIGAGAAGLGCAGFGSSIGLKVALIDKSAKNFGGDCLNYGCIPSKALLHVASLFAGGKEAEAYGLQTSGKADFKKVMAYVHSRQEIIRAHETPEHFREEFGTDAIIGEARLTGKQEVTVGGKQLTAPKIVLATGSVPRTLDVPGVEKVKQWDNESLFWELDELPEHLLIVGGGPISCEMAQAFVRLGSRVTLLVRGERLLQKDPPKMGEILAEKLQAEGVDIRFKTEVASFSDTQTAVLKGGADAGAEEGSGSIEFTHLLVAIGRKVRTEGLGLAVAGVKVERGRIVTNERYRTSNKNIFAIGDAFGQEQFSHGAEFHNTQLWNNLLSPLKKKHNLDKFSWVTFTDPEIASFGMTPARLQEKGIAFETRELSLEADDRAIAADYRNGHLIVYLSTGWWGGGKVLGGCLAAPAAGEMIQELHLLQFQGKKYGALTNKIYAYPVGSRIIQKGARKGASDLLTSGPLPKLLRWMYRVGNR</sequence>
<dbReference type="PANTHER" id="PTHR43014:SF2">
    <property type="entry name" value="MERCURIC REDUCTASE"/>
    <property type="match status" value="1"/>
</dbReference>
<feature type="transmembrane region" description="Helical" evidence="11">
    <location>
        <begin position="21"/>
        <end position="44"/>
    </location>
</feature>
<evidence type="ECO:0000259" key="13">
    <source>
        <dbReference type="Pfam" id="PF07992"/>
    </source>
</evidence>
<evidence type="ECO:0000256" key="2">
    <source>
        <dbReference type="ARBA" id="ARBA00022630"/>
    </source>
</evidence>
<keyword evidence="8" id="KW-0520">NAD</keyword>
<evidence type="ECO:0000256" key="6">
    <source>
        <dbReference type="ARBA" id="ARBA00023157"/>
    </source>
</evidence>
<dbReference type="PRINTS" id="PR00411">
    <property type="entry name" value="PNDRDTASEI"/>
</dbReference>
<name>A0A1H9JPS0_9BACT</name>
<evidence type="ECO:0000256" key="1">
    <source>
        <dbReference type="ARBA" id="ARBA00007532"/>
    </source>
</evidence>
<keyword evidence="14" id="KW-0670">Pyruvate</keyword>
<keyword evidence="6" id="KW-1015">Disulfide bond</keyword>
<keyword evidence="11" id="KW-0812">Transmembrane</keyword>
<feature type="domain" description="Pyridine nucleotide-disulphide oxidoreductase dimerisation" evidence="12">
    <location>
        <begin position="365"/>
        <end position="471"/>
    </location>
</feature>
<organism evidence="14 15">
    <name type="scientific">Neolewinella agarilytica</name>
    <dbReference type="NCBI Taxonomy" id="478744"/>
    <lineage>
        <taxon>Bacteria</taxon>
        <taxon>Pseudomonadati</taxon>
        <taxon>Bacteroidota</taxon>
        <taxon>Saprospiria</taxon>
        <taxon>Saprospirales</taxon>
        <taxon>Lewinellaceae</taxon>
        <taxon>Neolewinella</taxon>
    </lineage>
</organism>
<dbReference type="SUPFAM" id="SSF55424">
    <property type="entry name" value="FAD/NAD-linked reductases, dimerisation (C-terminal) domain"/>
    <property type="match status" value="1"/>
</dbReference>
<evidence type="ECO:0000259" key="12">
    <source>
        <dbReference type="Pfam" id="PF02852"/>
    </source>
</evidence>
<dbReference type="Pfam" id="PF02852">
    <property type="entry name" value="Pyr_redox_dim"/>
    <property type="match status" value="1"/>
</dbReference>
<dbReference type="STRING" id="478744.SAMN05444359_11815"/>
<evidence type="ECO:0000256" key="11">
    <source>
        <dbReference type="SAM" id="Phobius"/>
    </source>
</evidence>
<feature type="binding site" evidence="8">
    <location>
        <position position="288"/>
    </location>
    <ligand>
        <name>NAD(+)</name>
        <dbReference type="ChEBI" id="CHEBI:57540"/>
    </ligand>
</feature>
<keyword evidence="11" id="KW-0472">Membrane</keyword>
<dbReference type="InterPro" id="IPR012999">
    <property type="entry name" value="Pyr_OxRdtase_I_AS"/>
</dbReference>
<dbReference type="InterPro" id="IPR016156">
    <property type="entry name" value="FAD/NAD-linked_Rdtase_dimer_sf"/>
</dbReference>
<keyword evidence="2 10" id="KW-0285">Flavoprotein</keyword>
<feature type="binding site" evidence="8">
    <location>
        <begin position="157"/>
        <end position="159"/>
    </location>
    <ligand>
        <name>FAD</name>
        <dbReference type="ChEBI" id="CHEBI:57692"/>
    </ligand>
</feature>
<feature type="binding site" evidence="8">
    <location>
        <position position="328"/>
    </location>
    <ligand>
        <name>FAD</name>
        <dbReference type="ChEBI" id="CHEBI:57692"/>
    </ligand>
</feature>
<dbReference type="PROSITE" id="PS00076">
    <property type="entry name" value="PYRIDINE_REDOX_1"/>
    <property type="match status" value="1"/>
</dbReference>
<gene>
    <name evidence="14" type="ORF">SAMN05444359_11815</name>
</gene>
<evidence type="ECO:0000256" key="7">
    <source>
        <dbReference type="ARBA" id="ARBA00023284"/>
    </source>
</evidence>
<dbReference type="PIRSF" id="PIRSF000350">
    <property type="entry name" value="Mercury_reductase_MerA"/>
    <property type="match status" value="1"/>
</dbReference>
<dbReference type="PRINTS" id="PR00368">
    <property type="entry name" value="FADPNR"/>
</dbReference>
<dbReference type="PROSITE" id="PS51257">
    <property type="entry name" value="PROKAR_LIPOPROTEIN"/>
    <property type="match status" value="1"/>
</dbReference>
<keyword evidence="4" id="KW-0521">NADP</keyword>
<dbReference type="GO" id="GO:0016668">
    <property type="term" value="F:oxidoreductase activity, acting on a sulfur group of donors, NAD(P) as acceptor"/>
    <property type="evidence" value="ECO:0007669"/>
    <property type="project" value="InterPro"/>
</dbReference>
<comment type="cofactor">
    <cofactor evidence="8">
        <name>FAD</name>
        <dbReference type="ChEBI" id="CHEBI:57692"/>
    </cofactor>
    <text evidence="8">Binds 1 FAD per subunit.</text>
</comment>
<dbReference type="InterPro" id="IPR001100">
    <property type="entry name" value="Pyr_nuc-diS_OxRdtase"/>
</dbReference>
<feature type="binding site" evidence="8">
    <location>
        <position position="69"/>
    </location>
    <ligand>
        <name>FAD</name>
        <dbReference type="ChEBI" id="CHEBI:57692"/>
    </ligand>
</feature>
<dbReference type="EMBL" id="FOFB01000018">
    <property type="protein sequence ID" value="SEQ88806.1"/>
    <property type="molecule type" value="Genomic_DNA"/>
</dbReference>
<feature type="binding site" evidence="8">
    <location>
        <begin position="195"/>
        <end position="202"/>
    </location>
    <ligand>
        <name>NAD(+)</name>
        <dbReference type="ChEBI" id="CHEBI:57540"/>
    </ligand>
</feature>
<dbReference type="Gene3D" id="3.30.390.30">
    <property type="match status" value="1"/>
</dbReference>
<protein>
    <submittedName>
        <fullName evidence="14">Pyruvate/2-oxoglutarate dehydrogenase complex, dihydrolipoamide dehydrogenase (E3) component</fullName>
    </submittedName>
</protein>
<evidence type="ECO:0000256" key="8">
    <source>
        <dbReference type="PIRSR" id="PIRSR000350-3"/>
    </source>
</evidence>
<keyword evidence="3 8" id="KW-0274">FAD</keyword>
<dbReference type="GO" id="GO:0003955">
    <property type="term" value="F:NAD(P)H dehydrogenase (quinone) activity"/>
    <property type="evidence" value="ECO:0007669"/>
    <property type="project" value="TreeGrafter"/>
</dbReference>
<keyword evidence="7 10" id="KW-0676">Redox-active center</keyword>
<evidence type="ECO:0000256" key="9">
    <source>
        <dbReference type="PIRSR" id="PIRSR000350-4"/>
    </source>
</evidence>
<evidence type="ECO:0000256" key="3">
    <source>
        <dbReference type="ARBA" id="ARBA00022827"/>
    </source>
</evidence>
<dbReference type="InterPro" id="IPR004099">
    <property type="entry name" value="Pyr_nucl-diS_OxRdtase_dimer"/>
</dbReference>
<evidence type="ECO:0000313" key="14">
    <source>
        <dbReference type="EMBL" id="SEQ88806.1"/>
    </source>
</evidence>
<dbReference type="Proteomes" id="UP000199021">
    <property type="component" value="Unassembled WGS sequence"/>
</dbReference>